<reference evidence="1" key="2">
    <citation type="submission" date="2013-05" db="EMBL/GenBank/DDBJ databases">
        <authorList>
            <person name="Carter J.-M."/>
            <person name="Baker S.C."/>
            <person name="Pink R."/>
            <person name="Carter D.R.F."/>
            <person name="Collins A."/>
            <person name="Tomlin J."/>
            <person name="Gibbs M."/>
            <person name="Breuker C.J."/>
        </authorList>
    </citation>
    <scope>NUCLEOTIDE SEQUENCE</scope>
    <source>
        <tissue evidence="1">Ovary</tissue>
    </source>
</reference>
<evidence type="ECO:0000313" key="1">
    <source>
        <dbReference type="EMBL" id="JAA81868.1"/>
    </source>
</evidence>
<dbReference type="EMBL" id="GAIX01010692">
    <property type="protein sequence ID" value="JAA81868.1"/>
    <property type="molecule type" value="Transcribed_RNA"/>
</dbReference>
<proteinExistence type="predicted"/>
<reference evidence="1" key="1">
    <citation type="journal article" date="2013" name="BMC Genomics">
        <title>Unscrambling butterfly oogenesis.</title>
        <authorList>
            <person name="Carter J.M."/>
            <person name="Baker S.C."/>
            <person name="Pink R."/>
            <person name="Carter D.R."/>
            <person name="Collins A."/>
            <person name="Tomlin J."/>
            <person name="Gibbs M."/>
            <person name="Breuker C.J."/>
        </authorList>
    </citation>
    <scope>NUCLEOTIDE SEQUENCE</scope>
    <source>
        <tissue evidence="1">Ovary</tissue>
    </source>
</reference>
<feature type="non-terminal residue" evidence="1">
    <location>
        <position position="1"/>
    </location>
</feature>
<name>S4P129_9NEOP</name>
<protein>
    <submittedName>
        <fullName evidence="1">Uncharacterized protein</fullName>
    </submittedName>
</protein>
<feature type="non-terminal residue" evidence="1">
    <location>
        <position position="67"/>
    </location>
</feature>
<sequence length="67" mass="7225">FSSESSSLYSVLMSCEFLRIFFLFLTGTGDAERANLLITLSTSSCPCSVSGPFSSFLARTALSPYLP</sequence>
<organism evidence="1">
    <name type="scientific">Pararge aegeria</name>
    <name type="common">speckled wood butterfly</name>
    <dbReference type="NCBI Taxonomy" id="116150"/>
    <lineage>
        <taxon>Eukaryota</taxon>
        <taxon>Metazoa</taxon>
        <taxon>Ecdysozoa</taxon>
        <taxon>Arthropoda</taxon>
        <taxon>Hexapoda</taxon>
        <taxon>Insecta</taxon>
        <taxon>Pterygota</taxon>
        <taxon>Neoptera</taxon>
        <taxon>Endopterygota</taxon>
        <taxon>Lepidoptera</taxon>
        <taxon>Glossata</taxon>
        <taxon>Ditrysia</taxon>
        <taxon>Papilionoidea</taxon>
        <taxon>Nymphalidae</taxon>
        <taxon>Satyrinae</taxon>
        <taxon>Satyrini</taxon>
        <taxon>Parargina</taxon>
        <taxon>Pararge</taxon>
    </lineage>
</organism>
<dbReference type="AlphaFoldDB" id="S4P129"/>
<accession>S4P129</accession>